<reference evidence="9 10" key="1">
    <citation type="submission" date="2019-02" db="EMBL/GenBank/DDBJ databases">
        <title>Polymorphobacter sp. isolated from the lake at the Tibet of China.</title>
        <authorList>
            <person name="Li A."/>
        </authorList>
    </citation>
    <scope>NUCLEOTIDE SEQUENCE [LARGE SCALE GENOMIC DNA]</scope>
    <source>
        <strain evidence="9 10">DJ1R-1</strain>
    </source>
</reference>
<comment type="caution">
    <text evidence="9">The sequence shown here is derived from an EMBL/GenBank/DDBJ whole genome shotgun (WGS) entry which is preliminary data.</text>
</comment>
<dbReference type="Gene3D" id="3.30.560.10">
    <property type="entry name" value="Glucose Oxidase, domain 3"/>
    <property type="match status" value="1"/>
</dbReference>
<dbReference type="PANTHER" id="PTHR11552:SF147">
    <property type="entry name" value="CHOLINE DEHYDROGENASE, MITOCHONDRIAL"/>
    <property type="match status" value="1"/>
</dbReference>
<dbReference type="PIRSF" id="PIRSF000137">
    <property type="entry name" value="Alcohol_oxidase"/>
    <property type="match status" value="1"/>
</dbReference>
<dbReference type="GO" id="GO:0050660">
    <property type="term" value="F:flavin adenine dinucleotide binding"/>
    <property type="evidence" value="ECO:0007669"/>
    <property type="project" value="InterPro"/>
</dbReference>
<dbReference type="GO" id="GO:0008812">
    <property type="term" value="F:choline dehydrogenase activity"/>
    <property type="evidence" value="ECO:0007669"/>
    <property type="project" value="UniProtKB-EC"/>
</dbReference>
<evidence type="ECO:0000256" key="6">
    <source>
        <dbReference type="RuleBase" id="RU003968"/>
    </source>
</evidence>
<dbReference type="Proteomes" id="UP000297737">
    <property type="component" value="Unassembled WGS sequence"/>
</dbReference>
<dbReference type="OrthoDB" id="9785276at2"/>
<dbReference type="Gene3D" id="3.50.50.60">
    <property type="entry name" value="FAD/NAD(P)-binding domain"/>
    <property type="match status" value="1"/>
</dbReference>
<name>A0A4Y9EQ71_9SPHN</name>
<keyword evidence="10" id="KW-1185">Reference proteome</keyword>
<dbReference type="Pfam" id="PF00732">
    <property type="entry name" value="GMC_oxred_N"/>
    <property type="match status" value="1"/>
</dbReference>
<dbReference type="InterPro" id="IPR000172">
    <property type="entry name" value="GMC_OxRdtase_N"/>
</dbReference>
<dbReference type="SUPFAM" id="SSF51905">
    <property type="entry name" value="FAD/NAD(P)-binding domain"/>
    <property type="match status" value="1"/>
</dbReference>
<proteinExistence type="inferred from homology"/>
<keyword evidence="9" id="KW-0560">Oxidoreductase</keyword>
<dbReference type="PROSITE" id="PS51257">
    <property type="entry name" value="PROKAR_LIPOPROTEIN"/>
    <property type="match status" value="1"/>
</dbReference>
<dbReference type="Pfam" id="PF05199">
    <property type="entry name" value="GMC_oxred_C"/>
    <property type="match status" value="1"/>
</dbReference>
<protein>
    <submittedName>
        <fullName evidence="9">Choline dehydrogenase</fullName>
        <ecNumber evidence="9">1.1.99.1</ecNumber>
    </submittedName>
</protein>
<evidence type="ECO:0000313" key="10">
    <source>
        <dbReference type="Proteomes" id="UP000297737"/>
    </source>
</evidence>
<dbReference type="InterPro" id="IPR007867">
    <property type="entry name" value="GMC_OxRtase_C"/>
</dbReference>
<organism evidence="9 10">
    <name type="scientific">Glacieibacterium arshaanense</name>
    <dbReference type="NCBI Taxonomy" id="2511025"/>
    <lineage>
        <taxon>Bacteria</taxon>
        <taxon>Pseudomonadati</taxon>
        <taxon>Pseudomonadota</taxon>
        <taxon>Alphaproteobacteria</taxon>
        <taxon>Sphingomonadales</taxon>
        <taxon>Sphingosinicellaceae</taxon>
        <taxon>Glacieibacterium</taxon>
    </lineage>
</organism>
<dbReference type="EMBL" id="SIHO01000001">
    <property type="protein sequence ID" value="TFU05761.1"/>
    <property type="molecule type" value="Genomic_DNA"/>
</dbReference>
<dbReference type="InterPro" id="IPR036188">
    <property type="entry name" value="FAD/NAD-bd_sf"/>
</dbReference>
<sequence>MSPQVKHSGSGSVEFDYIIIGAGSAGCVLANRLTEDGSATVLLLEAGGKDTNPMIHIPVGYSQTLKDPKVNWLYETDEDPSSGGRPHVWPRGKVLGGSSSINGLLYVRGQAADYDQWAQLGCAGWSYSDVLPYFKRAEGNERLSDDLHGSDGPLNVSDPADHHPISDACIAAGVEAGIPFNNDVNGESQDGISYFQMTVKNGRRWSAAMAYLRPALNRPNLKLEINAQAERITFDGKRATGVRYNQKGVVVEAKARREVILAGGAVNSPQLLELSGIGDPEVLKPLGIDVVQALPGVGTNLQDHYVVSAQFRLKPGCLSVNELSRGWRLVREAARYAVTRKGLLALSAAHIQAYVRTRPGLAGPDVQFHILPATMDVEKLTLHQVMELERTPGLTIAPCQLRPESRGTIHLRTANPFDHPSIKPNYLSAQVDCDTIVAGMRWGRKIAAQPALAPYIDHEQLPGAAVETDADMLAFIRESGSTIYHPVGTCAMGRADDPRSVVGPDCRVHGIDGLRVVDASVMPRLVSGNTNAPTIMIAEKASDMIRAAARKAVAA</sequence>
<keyword evidence="3 6" id="KW-0285">Flavoprotein</keyword>
<evidence type="ECO:0000259" key="8">
    <source>
        <dbReference type="PROSITE" id="PS00624"/>
    </source>
</evidence>
<evidence type="ECO:0000259" key="7">
    <source>
        <dbReference type="PROSITE" id="PS00623"/>
    </source>
</evidence>
<comment type="similarity">
    <text evidence="2 6">Belongs to the GMC oxidoreductase family.</text>
</comment>
<feature type="domain" description="Glucose-methanol-choline oxidoreductase N-terminal" evidence="7">
    <location>
        <begin position="92"/>
        <end position="115"/>
    </location>
</feature>
<dbReference type="EC" id="1.1.99.1" evidence="9"/>
<evidence type="ECO:0000256" key="4">
    <source>
        <dbReference type="ARBA" id="ARBA00022827"/>
    </source>
</evidence>
<dbReference type="SUPFAM" id="SSF54373">
    <property type="entry name" value="FAD-linked reductases, C-terminal domain"/>
    <property type="match status" value="1"/>
</dbReference>
<dbReference type="PROSITE" id="PS00624">
    <property type="entry name" value="GMC_OXRED_2"/>
    <property type="match status" value="1"/>
</dbReference>
<keyword evidence="4 5" id="KW-0274">FAD</keyword>
<feature type="domain" description="Glucose-methanol-choline oxidoreductase N-terminal" evidence="8">
    <location>
        <begin position="264"/>
        <end position="278"/>
    </location>
</feature>
<comment type="cofactor">
    <cofactor evidence="1 5">
        <name>FAD</name>
        <dbReference type="ChEBI" id="CHEBI:57692"/>
    </cofactor>
</comment>
<evidence type="ECO:0000256" key="3">
    <source>
        <dbReference type="ARBA" id="ARBA00022630"/>
    </source>
</evidence>
<evidence type="ECO:0000256" key="1">
    <source>
        <dbReference type="ARBA" id="ARBA00001974"/>
    </source>
</evidence>
<gene>
    <name evidence="9" type="ORF">EUV02_01665</name>
</gene>
<accession>A0A4Y9EQ71</accession>
<dbReference type="PROSITE" id="PS00623">
    <property type="entry name" value="GMC_OXRED_1"/>
    <property type="match status" value="1"/>
</dbReference>
<dbReference type="PANTHER" id="PTHR11552">
    <property type="entry name" value="GLUCOSE-METHANOL-CHOLINE GMC OXIDOREDUCTASE"/>
    <property type="match status" value="1"/>
</dbReference>
<evidence type="ECO:0000256" key="5">
    <source>
        <dbReference type="PIRSR" id="PIRSR000137-2"/>
    </source>
</evidence>
<feature type="binding site" evidence="5">
    <location>
        <position position="94"/>
    </location>
    <ligand>
        <name>FAD</name>
        <dbReference type="ChEBI" id="CHEBI:57692"/>
    </ligand>
</feature>
<dbReference type="InterPro" id="IPR012132">
    <property type="entry name" value="GMC_OxRdtase"/>
</dbReference>
<evidence type="ECO:0000256" key="2">
    <source>
        <dbReference type="ARBA" id="ARBA00010790"/>
    </source>
</evidence>
<evidence type="ECO:0000313" key="9">
    <source>
        <dbReference type="EMBL" id="TFU05761.1"/>
    </source>
</evidence>
<dbReference type="NCBIfam" id="NF002550">
    <property type="entry name" value="PRK02106.1"/>
    <property type="match status" value="1"/>
</dbReference>
<dbReference type="AlphaFoldDB" id="A0A4Y9EQ71"/>